<dbReference type="GO" id="GO:0016491">
    <property type="term" value="F:oxidoreductase activity"/>
    <property type="evidence" value="ECO:0007669"/>
    <property type="project" value="InterPro"/>
</dbReference>
<dbReference type="PANTHER" id="PTHR36124">
    <property type="match status" value="1"/>
</dbReference>
<keyword evidence="1" id="KW-0812">Transmembrane</keyword>
<feature type="domain" description="ER-bound oxygenase mpaB/mpaB'/Rubber oxygenase catalytic" evidence="2">
    <location>
        <begin position="71"/>
        <end position="256"/>
    </location>
</feature>
<feature type="transmembrane region" description="Helical" evidence="1">
    <location>
        <begin position="6"/>
        <end position="27"/>
    </location>
</feature>
<dbReference type="InterPro" id="IPR018713">
    <property type="entry name" value="MPAB/Lcp_cat_dom"/>
</dbReference>
<evidence type="ECO:0000313" key="4">
    <source>
        <dbReference type="Proteomes" id="UP000825935"/>
    </source>
</evidence>
<keyword evidence="1" id="KW-0472">Membrane</keyword>
<protein>
    <recommendedName>
        <fullName evidence="2">ER-bound oxygenase mpaB/mpaB'/Rubber oxygenase catalytic domain-containing protein</fullName>
    </recommendedName>
</protein>
<reference evidence="3" key="1">
    <citation type="submission" date="2021-08" db="EMBL/GenBank/DDBJ databases">
        <title>WGS assembly of Ceratopteris richardii.</title>
        <authorList>
            <person name="Marchant D.B."/>
            <person name="Chen G."/>
            <person name="Jenkins J."/>
            <person name="Shu S."/>
            <person name="Leebens-Mack J."/>
            <person name="Grimwood J."/>
            <person name="Schmutz J."/>
            <person name="Soltis P."/>
            <person name="Soltis D."/>
            <person name="Chen Z.-H."/>
        </authorList>
    </citation>
    <scope>NUCLEOTIDE SEQUENCE</scope>
    <source>
        <strain evidence="3">Whitten #5841</strain>
        <tissue evidence="3">Leaf</tissue>
    </source>
</reference>
<proteinExistence type="predicted"/>
<evidence type="ECO:0000259" key="2">
    <source>
        <dbReference type="Pfam" id="PF09995"/>
    </source>
</evidence>
<dbReference type="OrthoDB" id="545169at2759"/>
<dbReference type="OMA" id="ALFRTYC"/>
<dbReference type="AlphaFoldDB" id="A0A8T2RUU9"/>
<sequence>MTMSSILMLVFIILAGLWKLACVILRHKRASLIERLHPLRNRYAILIHFCFVDFPFIYRRSLEYGLFRTYAIPSISSVLHKSGNFSANASKRYDDTDILVGELLMHHIDGDRASTALRRLNFIHSQFKISNADFLYVLSIFVLQPLDWISRYGYRDATDAEKLAIFTAWHDIGVRMGIEAIPSTIEELAEYKEAYEREKMLYSDTNNEIAERTMELFLNEVPSLLRPLSRTLAYAFMDDRLRKAVGYAKQPEWLSTFAHMIMRFHGYAITWMPPRPLSRAVPRVPPGCPAQQASPFDPCETRQLLYHVYKPYNYTDGYRVDEVGAMKPGKLGNPCAGKLFLPLSECHNLPWDRCLSATPIQS</sequence>
<dbReference type="Pfam" id="PF09995">
    <property type="entry name" value="MPAB_Lcp_cat"/>
    <property type="match status" value="1"/>
</dbReference>
<dbReference type="InterPro" id="IPR046366">
    <property type="entry name" value="MPAB"/>
</dbReference>
<evidence type="ECO:0000313" key="3">
    <source>
        <dbReference type="EMBL" id="KAH7300050.1"/>
    </source>
</evidence>
<gene>
    <name evidence="3" type="ORF">KP509_24G042600</name>
</gene>
<keyword evidence="4" id="KW-1185">Reference proteome</keyword>
<keyword evidence="1" id="KW-1133">Transmembrane helix</keyword>
<feature type="transmembrane region" description="Helical" evidence="1">
    <location>
        <begin position="39"/>
        <end position="58"/>
    </location>
</feature>
<evidence type="ECO:0000256" key="1">
    <source>
        <dbReference type="SAM" id="Phobius"/>
    </source>
</evidence>
<comment type="caution">
    <text evidence="3">The sequence shown here is derived from an EMBL/GenBank/DDBJ whole genome shotgun (WGS) entry which is preliminary data.</text>
</comment>
<organism evidence="3 4">
    <name type="scientific">Ceratopteris richardii</name>
    <name type="common">Triangle waterfern</name>
    <dbReference type="NCBI Taxonomy" id="49495"/>
    <lineage>
        <taxon>Eukaryota</taxon>
        <taxon>Viridiplantae</taxon>
        <taxon>Streptophyta</taxon>
        <taxon>Embryophyta</taxon>
        <taxon>Tracheophyta</taxon>
        <taxon>Polypodiopsida</taxon>
        <taxon>Polypodiidae</taxon>
        <taxon>Polypodiales</taxon>
        <taxon>Pteridineae</taxon>
        <taxon>Pteridaceae</taxon>
        <taxon>Parkerioideae</taxon>
        <taxon>Ceratopteris</taxon>
    </lineage>
</organism>
<dbReference type="Proteomes" id="UP000825935">
    <property type="component" value="Chromosome 24"/>
</dbReference>
<dbReference type="EMBL" id="CM035429">
    <property type="protein sequence ID" value="KAH7300050.1"/>
    <property type="molecule type" value="Genomic_DNA"/>
</dbReference>
<name>A0A8T2RUU9_CERRI</name>
<dbReference type="PANTHER" id="PTHR36124:SF1">
    <property type="entry name" value="ER-BOUND OXYGENASE MPAB_MPAB'_RUBBER OXYGENASE CATALYTIC DOMAIN-CONTAINING PROTEIN"/>
    <property type="match status" value="1"/>
</dbReference>
<accession>A0A8T2RUU9</accession>